<feature type="region of interest" description="Disordered" evidence="7">
    <location>
        <begin position="362"/>
        <end position="477"/>
    </location>
</feature>
<feature type="region of interest" description="Disordered" evidence="7">
    <location>
        <begin position="748"/>
        <end position="842"/>
    </location>
</feature>
<reference evidence="9 10" key="2">
    <citation type="journal article" date="2013" name="IMA Fungus">
        <title>IMA Genome-F 1: Ceratocystis fimbriata: Draft nuclear genome sequence for the plant pathogen, Ceratocystis fimbriata.</title>
        <authorList>
            <person name="Wilken P.M."/>
            <person name="Steenkamp E.T."/>
            <person name="Wingfield M.J."/>
            <person name="de Beer Z.W."/>
            <person name="Wingfield B.D."/>
        </authorList>
    </citation>
    <scope>NUCLEOTIDE SEQUENCE [LARGE SCALE GENOMIC DNA]</scope>
    <source>
        <strain evidence="9 10">CBS 114723</strain>
    </source>
</reference>
<name>A0A2C5X3I9_9PEZI</name>
<dbReference type="PANTHER" id="PTHR12162">
    <property type="entry name" value="NIBRIN-RELATED"/>
    <property type="match status" value="1"/>
</dbReference>
<proteinExistence type="inferred from homology"/>
<keyword evidence="3" id="KW-0234">DNA repair</keyword>
<gene>
    <name evidence="9" type="ORF">CFIMG_005215RA</name>
</gene>
<evidence type="ECO:0000256" key="6">
    <source>
        <dbReference type="SAM" id="Coils"/>
    </source>
</evidence>
<comment type="subcellular location">
    <subcellularLocation>
        <location evidence="1">Nucleus</location>
    </subcellularLocation>
</comment>
<dbReference type="Gene3D" id="3.40.50.10980">
    <property type="entry name" value="Nibrin, BRCT2 domain"/>
    <property type="match status" value="1"/>
</dbReference>
<dbReference type="Proteomes" id="UP000222788">
    <property type="component" value="Unassembled WGS sequence"/>
</dbReference>
<dbReference type="InterPro" id="IPR032429">
    <property type="entry name" value="Nibrin_BRCT2"/>
</dbReference>
<feature type="region of interest" description="Disordered" evidence="7">
    <location>
        <begin position="492"/>
        <end position="565"/>
    </location>
</feature>
<sequence>MWILESNGQSFGETQRWLRPGRRYLLGRTSNSANEFAVSHKTVSRKHVAISVAAVDEGAAQNLTSRSVVIIEDLKSSKGTTLNGVALHGSKEVSGDNAEFKLGFNPEIFRLYWVPVILVYSFAAKSSQVDMLTNLRNQLEQLDIKFLADYHAQATHIVTRKRNTPKGLQALINAKYMVTNSYVDTIVAAAGSTSDTQGISLLEQDYSKHWPKPEDFVPPKGNEAIDRPPESFLPDTERQDVFKGYTFVFYDEAQHRNLMAPISSGKGKALLYNVDPQTTRADDLVQYVKTTAGETGIGEFDDGSVGPGVVVVRYVPTSGEDVEWYTRFITDVSLCLNHRAIEQSEFIEAILTRDATFLRRPLPAGSSATTNISTDPAALSTTMLPPQHSTTLVSRPASAEPSSQGTSGLGARGSTARGRKPATRRFKGFDSDDDDVPISFASQWQSGLQSGASTVPPEPDIHIPKDENQDSDDGLFVPEGPAAGITQTMPEVISAPRRSTRPERKRPLQALMDDSLMDEIAPTAALAKRQRLENGEDPAIVENDARPESEPDQHSPKPMPKQRKIKKELDVLEAARKVREQEEARLQRERDDMAQLPDDIDLLAIRQLHVVEEIPLRQRLPVPPVGSDADSLVASGRWDPRWNGRRNFKRFRVRGDPVGRVPMRTIVSLTQVKTKDFGIGDDYWLEEHGSHRVEGHGNEEDGAQSDRDVERPGLTAAALQRATHYAIASESESDDGFLSVEDVQPVKRTQRGTASVASSRTQTTTQLHGRDTLALASSSSTQSRPQGQPQGRTAQKRTRAQLSEVVAVEEPTAKRTRATRQTITIPDSDSEEEGRFRFGRRR</sequence>
<comment type="caution">
    <text evidence="9">The sequence shown here is derived from an EMBL/GenBank/DDBJ whole genome shotgun (WGS) entry which is preliminary data.</text>
</comment>
<evidence type="ECO:0000256" key="3">
    <source>
        <dbReference type="ARBA" id="ARBA00023204"/>
    </source>
</evidence>
<evidence type="ECO:0000259" key="8">
    <source>
        <dbReference type="PROSITE" id="PS50006"/>
    </source>
</evidence>
<feature type="compositionally biased region" description="Basic and acidic residues" evidence="7">
    <location>
        <begin position="459"/>
        <end position="468"/>
    </location>
</feature>
<feature type="coiled-coil region" evidence="6">
    <location>
        <begin position="565"/>
        <end position="592"/>
    </location>
</feature>
<dbReference type="GO" id="GO:0007095">
    <property type="term" value="P:mitotic G2 DNA damage checkpoint signaling"/>
    <property type="evidence" value="ECO:0007669"/>
    <property type="project" value="InterPro"/>
</dbReference>
<protein>
    <recommendedName>
        <fullName evidence="8">FHA domain-containing protein</fullName>
    </recommendedName>
</protein>
<feature type="compositionally biased region" description="Polar residues" evidence="7">
    <location>
        <begin position="366"/>
        <end position="393"/>
    </location>
</feature>
<evidence type="ECO:0000313" key="10">
    <source>
        <dbReference type="Proteomes" id="UP000222788"/>
    </source>
</evidence>
<evidence type="ECO:0000256" key="5">
    <source>
        <dbReference type="ARBA" id="ARBA00044757"/>
    </source>
</evidence>
<evidence type="ECO:0000256" key="1">
    <source>
        <dbReference type="ARBA" id="ARBA00004123"/>
    </source>
</evidence>
<dbReference type="SMART" id="SM00240">
    <property type="entry name" value="FHA"/>
    <property type="match status" value="1"/>
</dbReference>
<dbReference type="InterPro" id="IPR008984">
    <property type="entry name" value="SMAD_FHA_dom_sf"/>
</dbReference>
<dbReference type="PROSITE" id="PS50006">
    <property type="entry name" value="FHA_DOMAIN"/>
    <property type="match status" value="1"/>
</dbReference>
<feature type="compositionally biased region" description="Polar residues" evidence="7">
    <location>
        <begin position="751"/>
        <end position="767"/>
    </location>
</feature>
<dbReference type="EMBL" id="APWK03000056">
    <property type="protein sequence ID" value="PHH52837.1"/>
    <property type="molecule type" value="Genomic_DNA"/>
</dbReference>
<organism evidence="9 10">
    <name type="scientific">Ceratocystis fimbriata CBS 114723</name>
    <dbReference type="NCBI Taxonomy" id="1035309"/>
    <lineage>
        <taxon>Eukaryota</taxon>
        <taxon>Fungi</taxon>
        <taxon>Dikarya</taxon>
        <taxon>Ascomycota</taxon>
        <taxon>Pezizomycotina</taxon>
        <taxon>Sordariomycetes</taxon>
        <taxon>Hypocreomycetidae</taxon>
        <taxon>Microascales</taxon>
        <taxon>Ceratocystidaceae</taxon>
        <taxon>Ceratocystis</taxon>
    </lineage>
</organism>
<dbReference type="Gene3D" id="2.60.200.20">
    <property type="match status" value="1"/>
</dbReference>
<evidence type="ECO:0000256" key="4">
    <source>
        <dbReference type="ARBA" id="ARBA00023242"/>
    </source>
</evidence>
<dbReference type="GO" id="GO:0030870">
    <property type="term" value="C:Mre11 complex"/>
    <property type="evidence" value="ECO:0007669"/>
    <property type="project" value="InterPro"/>
</dbReference>
<dbReference type="Pfam" id="PF00498">
    <property type="entry name" value="FHA"/>
    <property type="match status" value="1"/>
</dbReference>
<dbReference type="GO" id="GO:0003684">
    <property type="term" value="F:damaged DNA binding"/>
    <property type="evidence" value="ECO:0007669"/>
    <property type="project" value="TreeGrafter"/>
</dbReference>
<feature type="compositionally biased region" description="Basic and acidic residues" evidence="7">
    <location>
        <begin position="543"/>
        <end position="555"/>
    </location>
</feature>
<feature type="domain" description="FHA" evidence="8">
    <location>
        <begin position="24"/>
        <end position="87"/>
    </location>
</feature>
<dbReference type="STRING" id="1035309.A0A2C5X3I9"/>
<dbReference type="AlphaFoldDB" id="A0A2C5X3I9"/>
<dbReference type="InterPro" id="IPR040227">
    <property type="entry name" value="Nibrin-rel"/>
</dbReference>
<keyword evidence="6" id="KW-0175">Coiled coil</keyword>
<keyword evidence="2" id="KW-0227">DNA damage</keyword>
<dbReference type="OrthoDB" id="552194at2759"/>
<accession>A0A2C5X3I9</accession>
<dbReference type="InterPro" id="IPR000253">
    <property type="entry name" value="FHA_dom"/>
</dbReference>
<feature type="region of interest" description="Disordered" evidence="7">
    <location>
        <begin position="212"/>
        <end position="233"/>
    </location>
</feature>
<feature type="compositionally biased region" description="Basic residues" evidence="7">
    <location>
        <begin position="417"/>
        <end position="426"/>
    </location>
</feature>
<evidence type="ECO:0000256" key="2">
    <source>
        <dbReference type="ARBA" id="ARBA00022763"/>
    </source>
</evidence>
<comment type="similarity">
    <text evidence="5">Belongs to the Nibrin family.</text>
</comment>
<evidence type="ECO:0000256" key="7">
    <source>
        <dbReference type="SAM" id="MobiDB-lite"/>
    </source>
</evidence>
<dbReference type="InterPro" id="IPR043014">
    <property type="entry name" value="Nibrin_BRCT2_sf"/>
</dbReference>
<evidence type="ECO:0000313" key="9">
    <source>
        <dbReference type="EMBL" id="PHH52837.1"/>
    </source>
</evidence>
<feature type="compositionally biased region" description="Polar residues" evidence="7">
    <location>
        <begin position="440"/>
        <end position="453"/>
    </location>
</feature>
<dbReference type="SUPFAM" id="SSF49879">
    <property type="entry name" value="SMAD/FHA domain"/>
    <property type="match status" value="1"/>
</dbReference>
<dbReference type="GO" id="GO:0000724">
    <property type="term" value="P:double-strand break repair via homologous recombination"/>
    <property type="evidence" value="ECO:0007669"/>
    <property type="project" value="TreeGrafter"/>
</dbReference>
<dbReference type="Pfam" id="PF16508">
    <property type="entry name" value="NIBRIN_BRCT_II"/>
    <property type="match status" value="1"/>
</dbReference>
<reference evidence="9 10" key="1">
    <citation type="journal article" date="2013" name="Fungal Biol.">
        <title>Analysis of microsatellite markers in the genome of the plant pathogen Ceratocystis fimbriata.</title>
        <authorList>
            <person name="Simpson M.C."/>
            <person name="Wilken P.M."/>
            <person name="Coetzee M.P."/>
            <person name="Wingfield M.J."/>
            <person name="Wingfield B.D."/>
        </authorList>
    </citation>
    <scope>NUCLEOTIDE SEQUENCE [LARGE SCALE GENOMIC DNA]</scope>
    <source>
        <strain evidence="9 10">CBS 114723</strain>
    </source>
</reference>
<keyword evidence="10" id="KW-1185">Reference proteome</keyword>
<dbReference type="PANTHER" id="PTHR12162:SF0">
    <property type="entry name" value="NIBRIN"/>
    <property type="match status" value="1"/>
</dbReference>
<keyword evidence="4" id="KW-0539">Nucleus</keyword>
<feature type="compositionally biased region" description="Low complexity" evidence="7">
    <location>
        <begin position="777"/>
        <end position="793"/>
    </location>
</feature>